<feature type="domain" description="Hint" evidence="2">
    <location>
        <begin position="1135"/>
        <end position="1240"/>
    </location>
</feature>
<dbReference type="InterPro" id="IPR036844">
    <property type="entry name" value="Hint_dom_sf"/>
</dbReference>
<feature type="compositionally biased region" description="Basic and acidic residues" evidence="1">
    <location>
        <begin position="553"/>
        <end position="578"/>
    </location>
</feature>
<feature type="region of interest" description="Disordered" evidence="1">
    <location>
        <begin position="42"/>
        <end position="63"/>
    </location>
</feature>
<dbReference type="InterPro" id="IPR003587">
    <property type="entry name" value="Hint_dom_N"/>
</dbReference>
<sequence length="1397" mass="143014">MGAFAVHTGEIELTRVRRCLSALLVLAVLAGLVQPAPALAESTPSVAAAEEPSEARPMPPDPYREWDGSTGVPDWGDPRFRQLVVDNAELAEDPEVREAAAAALAVGTNAALMDFLNRGLSEAKARATARKQEQARQDRAAIEALRGTGGPYFNAEVERVLSGSDSDCMLFLAYGKEIAQQRDADATRGEQDRLAQLRSRVQLLVGAGGPAVQRAAQTALDGGDAAIAEFLAHGYLVAAKADADAREQYLKDQEARDDAAEQLSELAQRAARAAQARQALLVAHGNGVRALERSANALVSAGTEAREAAQILAANKAGGQHPADAFTGVKEEVARQLGYARQAATDAQQASATAQVQANVLVETGLTYGTQWADMARGMASAAQAAVAASETAQHAIDATAFTDQARNAQEEAERHAEEAKQWRQHAEEHARAAAQIADAARVQADAAKDAAVRTKAARQAAETAEAQAWAAAERTRTARLTAEREAATAAAARATAERERSAAASARARADQQAAVARSARGEADRQAGIASVARQGADDANGRAAQAETNARNEERNAAQARDRAYAAEREQRAADARSAAMDAMAAASRGSTNEKPAQDAANEARGYATTARTAAGAARGAANTATGAAAGARAAATEAGAHAARARAAAQQAAAAAARANAAANQAEAEARATHAARLRADSAASDATFEEARAAEAARNAVALAEQAASEAVQAVRAADRTRAEADAAAAESVSAATQAGLAVQASVAARASSQAITDPANTAITITAPFGDTDLGADFVLLVANQAKAVGAEQAAAAARAADEATEAARLAQEAADRAAGEVKPAYDAAAAASRSSAAAARSAAEAQQAAADAAVDGAAARAAASRAAQADAQAHDDAVKARAAANQASNDAAIAGRAASAAEGEAAAARAAASAAESDAAAARDAAGRAESDATAAESAATQAQQHADATAEAARNAMQSAIDAGHAADRAEQAERDRQAAEQKSSVDEVGNAGPDLSVNDDGALLAACREQTRDVDKCMADYHAAYDSAKQSVIDWIIENGGQVLLDVIGYTDAKKCFGEGDVAACLWTVVNVGSLLALVAKLPAVSGAIAKIAGGLTKFLEGSAAGRKLLDGAAELVQKLKNACGGNSFTPDTPVLMADGTWRAIGGITVGDAVVATDPAGGRTGAHSVLQVIRGFGVKYLVAVTVDVDGAAGDATGTIEATEAHPFWVTDERRWREAGDLHPGQHLRTPEGRDVEVVVTRTWTETREVFNLSVEGVHTYYVHAGPASASSVAVLVHNTNCIDAMLDNASEKKVRDVHMPGGSLVTSDKSVFDAGVDLDALVDKANACPCRGPNANGNFERLVDNGSPVGRLSQDAGGLPTNWYMLVQDKYGGIMSMYPIPKPVLPPG</sequence>
<dbReference type="EMBL" id="BNAV01000002">
    <property type="protein sequence ID" value="GHF47691.1"/>
    <property type="molecule type" value="Genomic_DNA"/>
</dbReference>
<gene>
    <name evidence="3" type="ORF">GCM10017566_21170</name>
</gene>
<evidence type="ECO:0000313" key="3">
    <source>
        <dbReference type="EMBL" id="GHF47691.1"/>
    </source>
</evidence>
<dbReference type="CDD" id="cd00081">
    <property type="entry name" value="Hint"/>
    <property type="match status" value="1"/>
</dbReference>
<evidence type="ECO:0000259" key="2">
    <source>
        <dbReference type="SMART" id="SM00306"/>
    </source>
</evidence>
<feature type="compositionally biased region" description="Low complexity" evidence="1">
    <location>
        <begin position="939"/>
        <end position="961"/>
    </location>
</feature>
<dbReference type="PROSITE" id="PS50818">
    <property type="entry name" value="INTEIN_C_TER"/>
    <property type="match status" value="1"/>
</dbReference>
<comment type="caution">
    <text evidence="3">The sequence shown here is derived from an EMBL/GenBank/DDBJ whole genome shotgun (WGS) entry which is preliminary data.</text>
</comment>
<dbReference type="Pfam" id="PF07591">
    <property type="entry name" value="PT-HINT"/>
    <property type="match status" value="1"/>
</dbReference>
<evidence type="ECO:0000256" key="1">
    <source>
        <dbReference type="SAM" id="MobiDB-lite"/>
    </source>
</evidence>
<dbReference type="Proteomes" id="UP000658656">
    <property type="component" value="Unassembled WGS sequence"/>
</dbReference>
<dbReference type="InterPro" id="IPR030934">
    <property type="entry name" value="Intein_C"/>
</dbReference>
<dbReference type="Gene3D" id="2.170.16.10">
    <property type="entry name" value="Hedgehog/Intein (Hint) domain"/>
    <property type="match status" value="1"/>
</dbReference>
<accession>A0A8H9IXU7</accession>
<feature type="compositionally biased region" description="Low complexity" evidence="1">
    <location>
        <begin position="503"/>
        <end position="520"/>
    </location>
</feature>
<dbReference type="SUPFAM" id="SSF51294">
    <property type="entry name" value="Hedgehog/intein (Hint) domain"/>
    <property type="match status" value="1"/>
</dbReference>
<feature type="region of interest" description="Disordered" evidence="1">
    <location>
        <begin position="929"/>
        <end position="1005"/>
    </location>
</feature>
<dbReference type="SMART" id="SM00306">
    <property type="entry name" value="HintN"/>
    <property type="match status" value="1"/>
</dbReference>
<feature type="compositionally biased region" description="Low complexity" evidence="1">
    <location>
        <begin position="579"/>
        <end position="592"/>
    </location>
</feature>
<evidence type="ECO:0000313" key="4">
    <source>
        <dbReference type="Proteomes" id="UP000658656"/>
    </source>
</evidence>
<organism evidence="3 4">
    <name type="scientific">Amycolatopsis bartoniae</name>
    <dbReference type="NCBI Taxonomy" id="941986"/>
    <lineage>
        <taxon>Bacteria</taxon>
        <taxon>Bacillati</taxon>
        <taxon>Actinomycetota</taxon>
        <taxon>Actinomycetes</taxon>
        <taxon>Pseudonocardiales</taxon>
        <taxon>Pseudonocardiaceae</taxon>
        <taxon>Amycolatopsis</taxon>
    </lineage>
</organism>
<feature type="region of interest" description="Disordered" evidence="1">
    <location>
        <begin position="494"/>
        <end position="609"/>
    </location>
</feature>
<feature type="compositionally biased region" description="Basic and acidic residues" evidence="1">
    <location>
        <begin position="973"/>
        <end position="994"/>
    </location>
</feature>
<keyword evidence="4" id="KW-1185">Reference proteome</keyword>
<feature type="region of interest" description="Disordered" evidence="1">
    <location>
        <begin position="406"/>
        <end position="429"/>
    </location>
</feature>
<name>A0A8H9IXU7_9PSEU</name>
<reference evidence="3" key="2">
    <citation type="submission" date="2020-09" db="EMBL/GenBank/DDBJ databases">
        <authorList>
            <person name="Sun Q."/>
            <person name="Zhou Y."/>
        </authorList>
    </citation>
    <scope>NUCLEOTIDE SEQUENCE</scope>
    <source>
        <strain evidence="3">CGMCC 4.7679</strain>
    </source>
</reference>
<protein>
    <recommendedName>
        <fullName evidence="2">Hint domain-containing protein</fullName>
    </recommendedName>
</protein>
<reference evidence="3" key="1">
    <citation type="journal article" date="2014" name="Int. J. Syst. Evol. Microbiol.">
        <title>Complete genome sequence of Corynebacterium casei LMG S-19264T (=DSM 44701T), isolated from a smear-ripened cheese.</title>
        <authorList>
            <consortium name="US DOE Joint Genome Institute (JGI-PGF)"/>
            <person name="Walter F."/>
            <person name="Albersmeier A."/>
            <person name="Kalinowski J."/>
            <person name="Ruckert C."/>
        </authorList>
    </citation>
    <scope>NUCLEOTIDE SEQUENCE</scope>
    <source>
        <strain evidence="3">CGMCC 4.7679</strain>
    </source>
</reference>
<proteinExistence type="predicted"/>
<feature type="compositionally biased region" description="Basic and acidic residues" evidence="1">
    <location>
        <begin position="409"/>
        <end position="429"/>
    </location>
</feature>